<evidence type="ECO:0000313" key="2">
    <source>
        <dbReference type="EMBL" id="CAF1710302.1"/>
    </source>
</evidence>
<feature type="compositionally biased region" description="Basic and acidic residues" evidence="1">
    <location>
        <begin position="183"/>
        <end position="215"/>
    </location>
</feature>
<feature type="compositionally biased region" description="Basic and acidic residues" evidence="1">
    <location>
        <begin position="411"/>
        <end position="426"/>
    </location>
</feature>
<proteinExistence type="predicted"/>
<evidence type="ECO:0000256" key="1">
    <source>
        <dbReference type="SAM" id="MobiDB-lite"/>
    </source>
</evidence>
<dbReference type="Proteomes" id="UP001295469">
    <property type="component" value="Chromosome C03"/>
</dbReference>
<feature type="compositionally biased region" description="Basic and acidic residues" evidence="1">
    <location>
        <begin position="54"/>
        <end position="87"/>
    </location>
</feature>
<gene>
    <name evidence="2" type="ORF">DARMORV10_C03P79390.1</name>
</gene>
<feature type="region of interest" description="Disordered" evidence="1">
    <location>
        <begin position="290"/>
        <end position="426"/>
    </location>
</feature>
<feature type="region of interest" description="Disordered" evidence="1">
    <location>
        <begin position="448"/>
        <end position="474"/>
    </location>
</feature>
<feature type="compositionally biased region" description="Basic and acidic residues" evidence="1">
    <location>
        <begin position="7"/>
        <end position="24"/>
    </location>
</feature>
<accession>A0A816INT3</accession>
<sequence length="474" mass="52866">MSPNTRLAEKNNKEDALEKKKNESMGEEEEIWGGEEESCGGEEESCEGEEEEGLSEKEKRNISEKKERGREKKRDAAKKKTETETAEKKRKQNSGVDGGSLSNPTKRARNTASPPEQEHQGDHSPAPSAELPSQADVEGTPGPAHPSEPQKSPTQAPSEAENPLQPPVTSLSISEYATNCPSHRVDNHDEEIVSNNRDSHTPEAAIDHTAQRTEAEDMAIEQLEGDQLEEEEHEAGNEPPRIVGGEAVADLESLKETVMSLMSQMTTMEGNVNNKLEGFDRKLKMLEGDSIGREGFENMDFQYNEDGGTSGQQEKGNEDEEDEDDGKEAEHDDDNGEKDDTEKEHEDEEAEDDGNEHEDEDNDEKDDTEKDHDEEAEDDGNEHENDGKEPEKELEVQPEKEATDDAEDDGKEPQKELEVQPEKEAIDDAEEYTLRVMEAAAEKVEAEAARKEAMTRPKRVLKPSHLQKSPFVKK</sequence>
<dbReference type="EMBL" id="HG994367">
    <property type="protein sequence ID" value="CAF1710302.1"/>
    <property type="molecule type" value="Genomic_DNA"/>
</dbReference>
<feature type="compositionally biased region" description="Acidic residues" evidence="1">
    <location>
        <begin position="216"/>
        <end position="233"/>
    </location>
</feature>
<organism evidence="2">
    <name type="scientific">Brassica napus</name>
    <name type="common">Rape</name>
    <dbReference type="NCBI Taxonomy" id="3708"/>
    <lineage>
        <taxon>Eukaryota</taxon>
        <taxon>Viridiplantae</taxon>
        <taxon>Streptophyta</taxon>
        <taxon>Embryophyta</taxon>
        <taxon>Tracheophyta</taxon>
        <taxon>Spermatophyta</taxon>
        <taxon>Magnoliopsida</taxon>
        <taxon>eudicotyledons</taxon>
        <taxon>Gunneridae</taxon>
        <taxon>Pentapetalae</taxon>
        <taxon>rosids</taxon>
        <taxon>malvids</taxon>
        <taxon>Brassicales</taxon>
        <taxon>Brassicaceae</taxon>
        <taxon>Brassiceae</taxon>
        <taxon>Brassica</taxon>
    </lineage>
</organism>
<feature type="compositionally biased region" description="Acidic residues" evidence="1">
    <location>
        <begin position="25"/>
        <end position="53"/>
    </location>
</feature>
<protein>
    <submittedName>
        <fullName evidence="2">(rape) hypothetical protein</fullName>
    </submittedName>
</protein>
<feature type="compositionally biased region" description="Acidic residues" evidence="1">
    <location>
        <begin position="317"/>
        <end position="337"/>
    </location>
</feature>
<reference evidence="2" key="1">
    <citation type="submission" date="2021-01" db="EMBL/GenBank/DDBJ databases">
        <authorList>
            <consortium name="Genoscope - CEA"/>
            <person name="William W."/>
        </authorList>
    </citation>
    <scope>NUCLEOTIDE SEQUENCE</scope>
</reference>
<dbReference type="AlphaFoldDB" id="A0A816INT3"/>
<feature type="compositionally biased region" description="Polar residues" evidence="1">
    <location>
        <begin position="167"/>
        <end position="181"/>
    </location>
</feature>
<feature type="region of interest" description="Disordered" evidence="1">
    <location>
        <begin position="1"/>
        <end position="246"/>
    </location>
</feature>
<feature type="compositionally biased region" description="Basic and acidic residues" evidence="1">
    <location>
        <begin position="382"/>
        <end position="403"/>
    </location>
</feature>
<name>A0A816INT3_BRANA</name>
<feature type="compositionally biased region" description="Polar residues" evidence="1">
    <location>
        <begin position="100"/>
        <end position="114"/>
    </location>
</feature>
<feature type="compositionally biased region" description="Acidic residues" evidence="1">
    <location>
        <begin position="345"/>
        <end position="366"/>
    </location>
</feature>